<protein>
    <submittedName>
        <fullName evidence="1">Uncharacterized protein</fullName>
    </submittedName>
</protein>
<dbReference type="OrthoDB" id="10590014at2759"/>
<accession>A0A3S5CJT1</accession>
<dbReference type="EMBL" id="CAAALY010085631">
    <property type="protein sequence ID" value="VEL27208.1"/>
    <property type="molecule type" value="Genomic_DNA"/>
</dbReference>
<gene>
    <name evidence="1" type="ORF">PXEA_LOCUS20648</name>
</gene>
<evidence type="ECO:0000313" key="1">
    <source>
        <dbReference type="EMBL" id="VEL27208.1"/>
    </source>
</evidence>
<dbReference type="Proteomes" id="UP000784294">
    <property type="component" value="Unassembled WGS sequence"/>
</dbReference>
<dbReference type="AlphaFoldDB" id="A0A3S5CJT1"/>
<comment type="caution">
    <text evidence="1">The sequence shown here is derived from an EMBL/GenBank/DDBJ whole genome shotgun (WGS) entry which is preliminary data.</text>
</comment>
<sequence length="120" mass="12782">MPAAGLNLPGAGFRVINNSLTPGGGSPVHSGGLKPATDPNRVLSDVHFLLVGRPRASLHFSQRQSQPCSTLLIYTLPQHTHLSPLVADYSCPIYTTCQSSPIFPLSLHISHTLHTFTASS</sequence>
<reference evidence="1" key="1">
    <citation type="submission" date="2018-11" db="EMBL/GenBank/DDBJ databases">
        <authorList>
            <consortium name="Pathogen Informatics"/>
        </authorList>
    </citation>
    <scope>NUCLEOTIDE SEQUENCE</scope>
</reference>
<keyword evidence="2" id="KW-1185">Reference proteome</keyword>
<organism evidence="1 2">
    <name type="scientific">Protopolystoma xenopodis</name>
    <dbReference type="NCBI Taxonomy" id="117903"/>
    <lineage>
        <taxon>Eukaryota</taxon>
        <taxon>Metazoa</taxon>
        <taxon>Spiralia</taxon>
        <taxon>Lophotrochozoa</taxon>
        <taxon>Platyhelminthes</taxon>
        <taxon>Monogenea</taxon>
        <taxon>Polyopisthocotylea</taxon>
        <taxon>Polystomatidea</taxon>
        <taxon>Polystomatidae</taxon>
        <taxon>Protopolystoma</taxon>
    </lineage>
</organism>
<evidence type="ECO:0000313" key="2">
    <source>
        <dbReference type="Proteomes" id="UP000784294"/>
    </source>
</evidence>
<name>A0A3S5CJT1_9PLAT</name>
<proteinExistence type="predicted"/>